<dbReference type="GeneID" id="26905387"/>
<proteinExistence type="predicted"/>
<dbReference type="Proteomes" id="UP000037923">
    <property type="component" value="Unassembled WGS sequence"/>
</dbReference>
<dbReference type="EMBL" id="LGTL01000009">
    <property type="protein sequence ID" value="KPA80094.1"/>
    <property type="molecule type" value="Genomic_DNA"/>
</dbReference>
<dbReference type="VEuPathDB" id="TriTrypDB:LpyrH10_09_1960"/>
<sequence>MRRAMRRIPADAPQQNNFNEISYVSLSDADEERDGGDLIRVLVLPESPRPMESRMVHRIRAELHRMERLGSLRAMIAKRTIVAALRAWIHRFRTSRQGGSLTHSYMTYRKSVLSRNFRHTEAEMMGAEAGLCTVQAMLRAQHSKRCSVRLRDEQQRRRAATAIQRAWRRCPHRNAYIRRVLDAHARAVLCRHESLERRDMLRRHMVFLVRCHQQLYNDPCMWEAGLAIRRLPLYTADGLFLSDVVGSYVTGPMQLLAASTLRSENPLNEDAGVPSPLATIPTALRFTGFSSSAVVAAEQGGNRFSDALQPIRDMPKTDAWWGDDELDVDAELRYCQYRLFFSPEDRRLLEEAAEGNPEMLAALSFSMDAAESRLSTLGFHSKRGEGGTVLPGQQQPPPLPLQTVEDKMPYSKAFASALSFLRQPPAVDPAVQGVRQQLEAARRDPAQLLRVLCTYGHLSSELVAPFTCYGLHYQNVARGVEDQAVLSSTAIMQTCEPLVTGVAANPAEELRHCLVGVGVRKSSRSGAGAGGAVGLPLPLLEYQCRREAARGRGGATDQMGDKWLMPLASAPAALQRSGFANLATQALFHGVERAAPTADTGVTPDNTTTTSEVRNNAAGDELAKEWDHRLAAGTGEIGAAWRQFLLSISASTPADFASSRNRNAKMQLNERTETALKAAPDVSPSAPMQDRRFVGLCSHLAAPTSPSTSLLLRDFEPTGANFVKDEENNDVTGAALHEMSSAAAPVVNAAPCRSLKVKTTGNADAPITLLRAEEWWDAVARLLIQERSRRLSLGQNECEKRRSIGILRRLTPH</sequence>
<accession>A0A0M9G0X8</accession>
<name>A0A0M9G0X8_LEPPY</name>
<dbReference type="RefSeq" id="XP_015658533.1">
    <property type="nucleotide sequence ID" value="XM_015803017.1"/>
</dbReference>
<dbReference type="AlphaFoldDB" id="A0A0M9G0X8"/>
<evidence type="ECO:0000313" key="2">
    <source>
        <dbReference type="Proteomes" id="UP000037923"/>
    </source>
</evidence>
<gene>
    <name evidence="1" type="ORF">ABB37_05096</name>
</gene>
<dbReference type="EMBL" id="LGTL01000009">
    <property type="protein sequence ID" value="KPA80095.1"/>
    <property type="molecule type" value="Genomic_DNA"/>
</dbReference>
<keyword evidence="2" id="KW-1185">Reference proteome</keyword>
<dbReference type="OrthoDB" id="273572at2759"/>
<reference evidence="1 2" key="1">
    <citation type="submission" date="2015-07" db="EMBL/GenBank/DDBJ databases">
        <title>High-quality genome of monoxenous trypanosomatid Leptomonas pyrrhocoris.</title>
        <authorList>
            <person name="Flegontov P."/>
            <person name="Butenko A."/>
            <person name="Firsov S."/>
            <person name="Vlcek C."/>
            <person name="Logacheva M.D."/>
            <person name="Field M."/>
            <person name="Filatov D."/>
            <person name="Flegontova O."/>
            <person name="Gerasimov E."/>
            <person name="Jackson A.P."/>
            <person name="Kelly S."/>
            <person name="Opperdoes F."/>
            <person name="O'Reilly A."/>
            <person name="Votypka J."/>
            <person name="Yurchenko V."/>
            <person name="Lukes J."/>
        </authorList>
    </citation>
    <scope>NUCLEOTIDE SEQUENCE [LARGE SCALE GENOMIC DNA]</scope>
    <source>
        <strain evidence="1">H10</strain>
    </source>
</reference>
<organism evidence="1 2">
    <name type="scientific">Leptomonas pyrrhocoris</name>
    <name type="common">Firebug parasite</name>
    <dbReference type="NCBI Taxonomy" id="157538"/>
    <lineage>
        <taxon>Eukaryota</taxon>
        <taxon>Discoba</taxon>
        <taxon>Euglenozoa</taxon>
        <taxon>Kinetoplastea</taxon>
        <taxon>Metakinetoplastina</taxon>
        <taxon>Trypanosomatida</taxon>
        <taxon>Trypanosomatidae</taxon>
        <taxon>Leishmaniinae</taxon>
        <taxon>Leptomonas</taxon>
    </lineage>
</organism>
<dbReference type="RefSeq" id="XP_015658534.1">
    <property type="nucleotide sequence ID" value="XM_015803018.1"/>
</dbReference>
<dbReference type="OMA" id="PRMWDAG"/>
<evidence type="ECO:0000313" key="1">
    <source>
        <dbReference type="EMBL" id="KPA80095.1"/>
    </source>
</evidence>
<protein>
    <submittedName>
        <fullName evidence="1">Uncharacterized protein</fullName>
    </submittedName>
</protein>
<comment type="caution">
    <text evidence="1">The sequence shown here is derived from an EMBL/GenBank/DDBJ whole genome shotgun (WGS) entry which is preliminary data.</text>
</comment>